<dbReference type="AlphaFoldDB" id="A0A1I0IUS1"/>
<proteinExistence type="predicted"/>
<dbReference type="Proteomes" id="UP000182121">
    <property type="component" value="Unassembled WGS sequence"/>
</dbReference>
<dbReference type="RefSeq" id="WP_074663549.1">
    <property type="nucleotide sequence ID" value="NZ_FOIO01000045.1"/>
</dbReference>
<protein>
    <recommendedName>
        <fullName evidence="3">DUF1273 domain-containing protein</fullName>
    </recommendedName>
</protein>
<sequence>MNLSTVSFFGHRQIDNPLQVESQLEGIICSLLKREEYIEFLVGRDGEFDQLVSSTIRRCKRRIRDDNSALIWVMPYPTAEFRDNEDSFRDYYDEIEICEQAATTHYKSAFQIRNWVMVDRSDLVILYVEHPSGGAYQTFRYVQKSGKKFINLAAEE</sequence>
<accession>A0A1I0IUS1</accession>
<evidence type="ECO:0000313" key="1">
    <source>
        <dbReference type="EMBL" id="SEU01038.1"/>
    </source>
</evidence>
<organism evidence="1 2">
    <name type="scientific">Enterocloster clostridioformis</name>
    <dbReference type="NCBI Taxonomy" id="1531"/>
    <lineage>
        <taxon>Bacteria</taxon>
        <taxon>Bacillati</taxon>
        <taxon>Bacillota</taxon>
        <taxon>Clostridia</taxon>
        <taxon>Lachnospirales</taxon>
        <taxon>Lachnospiraceae</taxon>
        <taxon>Enterocloster</taxon>
    </lineage>
</organism>
<name>A0A1I0IUS1_9FIRM</name>
<gene>
    <name evidence="1" type="ORF">SAMN05216521_104525</name>
</gene>
<evidence type="ECO:0000313" key="2">
    <source>
        <dbReference type="Proteomes" id="UP000182121"/>
    </source>
</evidence>
<evidence type="ECO:0008006" key="3">
    <source>
        <dbReference type="Google" id="ProtNLM"/>
    </source>
</evidence>
<reference evidence="1 2" key="1">
    <citation type="submission" date="2016-10" db="EMBL/GenBank/DDBJ databases">
        <authorList>
            <person name="Varghese N."/>
            <person name="Submissions S."/>
        </authorList>
    </citation>
    <scope>NUCLEOTIDE SEQUENCE [LARGE SCALE GENOMIC DNA]</scope>
    <source>
        <strain evidence="1 2">NLAE-zl-C196</strain>
    </source>
</reference>
<comment type="caution">
    <text evidence="1">The sequence shown here is derived from an EMBL/GenBank/DDBJ whole genome shotgun (WGS) entry which is preliminary data.</text>
</comment>
<dbReference type="SUPFAM" id="SSF102405">
    <property type="entry name" value="MCP/YpsA-like"/>
    <property type="match status" value="1"/>
</dbReference>
<dbReference type="Gene3D" id="3.40.50.450">
    <property type="match status" value="1"/>
</dbReference>
<dbReference type="EMBL" id="FOIO01000045">
    <property type="protein sequence ID" value="SEU01038.1"/>
    <property type="molecule type" value="Genomic_DNA"/>
</dbReference>